<feature type="transmembrane region" description="Helical" evidence="2">
    <location>
        <begin position="6"/>
        <end position="29"/>
    </location>
</feature>
<comment type="caution">
    <text evidence="3">The sequence shown here is derived from an EMBL/GenBank/DDBJ whole genome shotgun (WGS) entry which is preliminary data.</text>
</comment>
<feature type="region of interest" description="Disordered" evidence="1">
    <location>
        <begin position="65"/>
        <end position="119"/>
    </location>
</feature>
<evidence type="ECO:0000256" key="2">
    <source>
        <dbReference type="SAM" id="Phobius"/>
    </source>
</evidence>
<gene>
    <name evidence="3" type="ORF">BDA99DRAFT_536287</name>
</gene>
<reference evidence="3" key="1">
    <citation type="journal article" date="2022" name="IScience">
        <title>Evolution of zygomycete secretomes and the origins of terrestrial fungal ecologies.</title>
        <authorList>
            <person name="Chang Y."/>
            <person name="Wang Y."/>
            <person name="Mondo S."/>
            <person name="Ahrendt S."/>
            <person name="Andreopoulos W."/>
            <person name="Barry K."/>
            <person name="Beard J."/>
            <person name="Benny G.L."/>
            <person name="Blankenship S."/>
            <person name="Bonito G."/>
            <person name="Cuomo C."/>
            <person name="Desiro A."/>
            <person name="Gervers K.A."/>
            <person name="Hundley H."/>
            <person name="Kuo A."/>
            <person name="LaButti K."/>
            <person name="Lang B.F."/>
            <person name="Lipzen A."/>
            <person name="O'Donnell K."/>
            <person name="Pangilinan J."/>
            <person name="Reynolds N."/>
            <person name="Sandor L."/>
            <person name="Smith M.E."/>
            <person name="Tsang A."/>
            <person name="Grigoriev I.V."/>
            <person name="Stajich J.E."/>
            <person name="Spatafora J.W."/>
        </authorList>
    </citation>
    <scope>NUCLEOTIDE SEQUENCE</scope>
    <source>
        <strain evidence="3">RSA 2281</strain>
    </source>
</reference>
<keyword evidence="2" id="KW-0472">Membrane</keyword>
<feature type="compositionally biased region" description="Polar residues" evidence="1">
    <location>
        <begin position="69"/>
        <end position="79"/>
    </location>
</feature>
<keyword evidence="2" id="KW-0812">Transmembrane</keyword>
<dbReference type="AlphaFoldDB" id="A0AAD5KD80"/>
<feature type="compositionally biased region" description="Low complexity" evidence="1">
    <location>
        <begin position="107"/>
        <end position="119"/>
    </location>
</feature>
<name>A0AAD5KD80_9FUNG</name>
<organism evidence="3 4">
    <name type="scientific">Phascolomyces articulosus</name>
    <dbReference type="NCBI Taxonomy" id="60185"/>
    <lineage>
        <taxon>Eukaryota</taxon>
        <taxon>Fungi</taxon>
        <taxon>Fungi incertae sedis</taxon>
        <taxon>Mucoromycota</taxon>
        <taxon>Mucoromycotina</taxon>
        <taxon>Mucoromycetes</taxon>
        <taxon>Mucorales</taxon>
        <taxon>Lichtheimiaceae</taxon>
        <taxon>Phascolomyces</taxon>
    </lineage>
</organism>
<evidence type="ECO:0000313" key="3">
    <source>
        <dbReference type="EMBL" id="KAI9266883.1"/>
    </source>
</evidence>
<proteinExistence type="predicted"/>
<reference evidence="3" key="2">
    <citation type="submission" date="2023-02" db="EMBL/GenBank/DDBJ databases">
        <authorList>
            <consortium name="DOE Joint Genome Institute"/>
            <person name="Mondo S.J."/>
            <person name="Chang Y."/>
            <person name="Wang Y."/>
            <person name="Ahrendt S."/>
            <person name="Andreopoulos W."/>
            <person name="Barry K."/>
            <person name="Beard J."/>
            <person name="Benny G.L."/>
            <person name="Blankenship S."/>
            <person name="Bonito G."/>
            <person name="Cuomo C."/>
            <person name="Desiro A."/>
            <person name="Gervers K.A."/>
            <person name="Hundley H."/>
            <person name="Kuo A."/>
            <person name="LaButti K."/>
            <person name="Lang B.F."/>
            <person name="Lipzen A."/>
            <person name="O'Donnell K."/>
            <person name="Pangilinan J."/>
            <person name="Reynolds N."/>
            <person name="Sandor L."/>
            <person name="Smith M.W."/>
            <person name="Tsang A."/>
            <person name="Grigoriev I.V."/>
            <person name="Stajich J.E."/>
            <person name="Spatafora J.W."/>
        </authorList>
    </citation>
    <scope>NUCLEOTIDE SEQUENCE</scope>
    <source>
        <strain evidence="3">RSA 2281</strain>
    </source>
</reference>
<evidence type="ECO:0000313" key="4">
    <source>
        <dbReference type="Proteomes" id="UP001209540"/>
    </source>
</evidence>
<keyword evidence="4" id="KW-1185">Reference proteome</keyword>
<keyword evidence="2" id="KW-1133">Transmembrane helix</keyword>
<protein>
    <submittedName>
        <fullName evidence="3">Uncharacterized protein</fullName>
    </submittedName>
</protein>
<dbReference type="Proteomes" id="UP001209540">
    <property type="component" value="Unassembled WGS sequence"/>
</dbReference>
<evidence type="ECO:0000256" key="1">
    <source>
        <dbReference type="SAM" id="MobiDB-lite"/>
    </source>
</evidence>
<sequence length="119" mass="13977">MDDDKGDIAITIIALVIGLTAVTMLIVCFHIKKARENNASNERPRTTAERYQERHRQILLQERMERELSMNQNPTSQVDPPSYNVAIDIIDPRMPPPSYHDHRRDTQITQQQHQRQYQQ</sequence>
<dbReference type="EMBL" id="JAIXMP010000010">
    <property type="protein sequence ID" value="KAI9266883.1"/>
    <property type="molecule type" value="Genomic_DNA"/>
</dbReference>
<accession>A0AAD5KD80</accession>